<reference evidence="1 2" key="1">
    <citation type="journal article" date="2018" name="Evol. Lett.">
        <title>Horizontal gene cluster transfer increased hallucinogenic mushroom diversity.</title>
        <authorList>
            <person name="Reynolds H.T."/>
            <person name="Vijayakumar V."/>
            <person name="Gluck-Thaler E."/>
            <person name="Korotkin H.B."/>
            <person name="Matheny P.B."/>
            <person name="Slot J.C."/>
        </authorList>
    </citation>
    <scope>NUCLEOTIDE SEQUENCE [LARGE SCALE GENOMIC DNA]</scope>
    <source>
        <strain evidence="1 2">2631</strain>
    </source>
</reference>
<accession>A0A409WHA2</accession>
<dbReference type="InParanoid" id="A0A409WHA2"/>
<keyword evidence="2" id="KW-1185">Reference proteome</keyword>
<evidence type="ECO:0000313" key="2">
    <source>
        <dbReference type="Proteomes" id="UP000283269"/>
    </source>
</evidence>
<dbReference type="AlphaFoldDB" id="A0A409WHA2"/>
<protein>
    <submittedName>
        <fullName evidence="1">Uncharacterized protein</fullName>
    </submittedName>
</protein>
<name>A0A409WHA2_PSICY</name>
<evidence type="ECO:0000313" key="1">
    <source>
        <dbReference type="EMBL" id="PPQ77861.1"/>
    </source>
</evidence>
<dbReference type="EMBL" id="NHYD01003433">
    <property type="protein sequence ID" value="PPQ77861.1"/>
    <property type="molecule type" value="Genomic_DNA"/>
</dbReference>
<organism evidence="1 2">
    <name type="scientific">Psilocybe cyanescens</name>
    <dbReference type="NCBI Taxonomy" id="93625"/>
    <lineage>
        <taxon>Eukaryota</taxon>
        <taxon>Fungi</taxon>
        <taxon>Dikarya</taxon>
        <taxon>Basidiomycota</taxon>
        <taxon>Agaricomycotina</taxon>
        <taxon>Agaricomycetes</taxon>
        <taxon>Agaricomycetidae</taxon>
        <taxon>Agaricales</taxon>
        <taxon>Agaricineae</taxon>
        <taxon>Strophariaceae</taxon>
        <taxon>Psilocybe</taxon>
    </lineage>
</organism>
<proteinExistence type="predicted"/>
<dbReference type="Proteomes" id="UP000283269">
    <property type="component" value="Unassembled WGS sequence"/>
</dbReference>
<comment type="caution">
    <text evidence="1">The sequence shown here is derived from an EMBL/GenBank/DDBJ whole genome shotgun (WGS) entry which is preliminary data.</text>
</comment>
<sequence>MKPNGTNLFSSRWHAGTFWEGDIQRAKAEPFGARGRRRLGVGKEDVRWWTFVDQTQGSPSGADDFLKRPLVDVVAETES</sequence>
<gene>
    <name evidence="1" type="ORF">CVT25_015353</name>
</gene>